<evidence type="ECO:0000313" key="3">
    <source>
        <dbReference type="EMBL" id="KAB2570159.1"/>
    </source>
</evidence>
<dbReference type="AlphaFoldDB" id="A0A5N5CXR2"/>
<dbReference type="EMBL" id="VCHE01000149">
    <property type="protein sequence ID" value="KAB2570159.1"/>
    <property type="molecule type" value="Genomic_DNA"/>
</dbReference>
<gene>
    <name evidence="4" type="ORF">BFW01_g10338</name>
    <name evidence="3" type="ORF">DBV05_g11182</name>
</gene>
<dbReference type="Pfam" id="PF13391">
    <property type="entry name" value="HNH_2"/>
    <property type="match status" value="1"/>
</dbReference>
<evidence type="ECO:0000313" key="4">
    <source>
        <dbReference type="EMBL" id="KAF9629135.1"/>
    </source>
</evidence>
<dbReference type="InterPro" id="IPR003615">
    <property type="entry name" value="HNH_nuc"/>
</dbReference>
<dbReference type="Proteomes" id="UP000325902">
    <property type="component" value="Unassembled WGS sequence"/>
</dbReference>
<reference evidence="4" key="1">
    <citation type="submission" date="2016-08" db="EMBL/GenBank/DDBJ databases">
        <authorList>
            <person name="Yan J."/>
        </authorList>
    </citation>
    <scope>NUCLEOTIDE SEQUENCE</scope>
    <source>
        <strain evidence="4">CSS-01s</strain>
    </source>
</reference>
<organism evidence="3 5">
    <name type="scientific">Lasiodiplodia theobromae</name>
    <dbReference type="NCBI Taxonomy" id="45133"/>
    <lineage>
        <taxon>Eukaryota</taxon>
        <taxon>Fungi</taxon>
        <taxon>Dikarya</taxon>
        <taxon>Ascomycota</taxon>
        <taxon>Pezizomycotina</taxon>
        <taxon>Dothideomycetes</taxon>
        <taxon>Dothideomycetes incertae sedis</taxon>
        <taxon>Botryosphaeriales</taxon>
        <taxon>Botryosphaeriaceae</taxon>
        <taxon>Lasiodiplodia</taxon>
    </lineage>
</organism>
<evidence type="ECO:0000313" key="5">
    <source>
        <dbReference type="Proteomes" id="UP000325902"/>
    </source>
</evidence>
<evidence type="ECO:0000256" key="1">
    <source>
        <dbReference type="SAM" id="MobiDB-lite"/>
    </source>
</evidence>
<reference evidence="4" key="2">
    <citation type="journal article" date="2018" name="DNA Res.">
        <title>Comparative genome and transcriptome analyses reveal adaptations to opportunistic infections in woody plant degrading pathogens of Botryosphaeriaceae.</title>
        <authorList>
            <person name="Yan J.Y."/>
            <person name="Zhao W.S."/>
            <person name="Chen Z."/>
            <person name="Xing Q.K."/>
            <person name="Zhang W."/>
            <person name="Chethana K.W.T."/>
            <person name="Xue M.F."/>
            <person name="Xu J.P."/>
            <person name="Phillips A.J.L."/>
            <person name="Wang Y."/>
            <person name="Liu J.H."/>
            <person name="Liu M."/>
            <person name="Zhou Y."/>
            <person name="Jayawardena R.S."/>
            <person name="Manawasinghe I.S."/>
            <person name="Huang J.B."/>
            <person name="Qiao G.H."/>
            <person name="Fu C.Y."/>
            <person name="Guo F.F."/>
            <person name="Dissanayake A.J."/>
            <person name="Peng Y.L."/>
            <person name="Hyde K.D."/>
            <person name="Li X.H."/>
        </authorList>
    </citation>
    <scope>NUCLEOTIDE SEQUENCE</scope>
    <source>
        <strain evidence="4">CSS-01s</strain>
    </source>
</reference>
<protein>
    <recommendedName>
        <fullName evidence="2">HNH nuclease domain-containing protein</fullName>
    </recommendedName>
</protein>
<evidence type="ECO:0000259" key="2">
    <source>
        <dbReference type="Pfam" id="PF13391"/>
    </source>
</evidence>
<feature type="compositionally biased region" description="Acidic residues" evidence="1">
    <location>
        <begin position="157"/>
        <end position="171"/>
    </location>
</feature>
<feature type="region of interest" description="Disordered" evidence="1">
    <location>
        <begin position="152"/>
        <end position="171"/>
    </location>
</feature>
<proteinExistence type="predicted"/>
<accession>A0A5N5CXR2</accession>
<reference evidence="3 5" key="3">
    <citation type="journal article" date="2019" name="Sci. Rep.">
        <title>A multi-omics analysis of the grapevine pathogen Lasiodiplodia theobromae reveals that temperature affects the expression of virulence- and pathogenicity-related genes.</title>
        <authorList>
            <person name="Felix C."/>
            <person name="Meneses R."/>
            <person name="Goncalves M.F.M."/>
            <person name="Tilleman L."/>
            <person name="Duarte A.S."/>
            <person name="Jorrin-Novo J.V."/>
            <person name="Van de Peer Y."/>
            <person name="Deforce D."/>
            <person name="Van Nieuwerburgh F."/>
            <person name="Esteves A.C."/>
            <person name="Alves A."/>
        </authorList>
    </citation>
    <scope>NUCLEOTIDE SEQUENCE [LARGE SCALE GENOMIC DNA]</scope>
    <source>
        <strain evidence="3 5">LA-SOL3</strain>
    </source>
</reference>
<keyword evidence="5" id="KW-1185">Reference proteome</keyword>
<sequence length="171" mass="19585">MSAHAHLCEPAYLLPVHIDSWFDENDMHRYVSDHRFANIHDVANRLLLRRDLSTAFSMRQFTFVHKAGDLVTTLLTPSTELAMLYHNTEVLPLRGVAIEFLFARFASCIFPMLDGFLASGVERLLLVSSESGTSEPKATCAHNCQNYRWLKPKNQDDTDMEDEDMDDDDDF</sequence>
<dbReference type="OrthoDB" id="3909548at2759"/>
<name>A0A5N5CXR2_9PEZI</name>
<feature type="domain" description="HNH nuclease" evidence="2">
    <location>
        <begin position="6"/>
        <end position="64"/>
    </location>
</feature>
<dbReference type="Proteomes" id="UP000627934">
    <property type="component" value="Unassembled WGS sequence"/>
</dbReference>
<comment type="caution">
    <text evidence="3">The sequence shown here is derived from an EMBL/GenBank/DDBJ whole genome shotgun (WGS) entry which is preliminary data.</text>
</comment>
<dbReference type="EMBL" id="MDYX01000024">
    <property type="protein sequence ID" value="KAF9629135.1"/>
    <property type="molecule type" value="Genomic_DNA"/>
</dbReference>